<dbReference type="Pfam" id="PF09764">
    <property type="entry name" value="Nt_Gln_amidase"/>
    <property type="match status" value="1"/>
</dbReference>
<evidence type="ECO:0000313" key="10">
    <source>
        <dbReference type="Ensembl" id="ENSORLP00020009438.1"/>
    </source>
</evidence>
<dbReference type="Ensembl" id="ENSORLT00020015947.1">
    <property type="protein sequence ID" value="ENSORLP00020009438.1"/>
    <property type="gene ID" value="ENSORLG00020010331.1"/>
</dbReference>
<protein>
    <recommendedName>
        <fullName evidence="5 8">Protein N-terminal glutamine amidohydrolase</fullName>
        <ecNumber evidence="4 8">3.5.1.122</ecNumber>
    </recommendedName>
    <alternativeName>
        <fullName evidence="8">Protein NH2-terminal glutamine deamidase</fullName>
    </alternativeName>
</protein>
<reference evidence="10 11" key="2">
    <citation type="submission" date="2017-04" db="EMBL/GenBank/DDBJ databases">
        <title>CpG methylation of centromeres and impact of large insertions on vertebrate speciation.</title>
        <authorList>
            <person name="Ichikawa K."/>
            <person name="Yoshimura J."/>
            <person name="Morishita S."/>
        </authorList>
    </citation>
    <scope>NUCLEOTIDE SEQUENCE</scope>
    <source>
        <strain evidence="10 11">HNI</strain>
    </source>
</reference>
<evidence type="ECO:0000256" key="7">
    <source>
        <dbReference type="ARBA" id="ARBA00048768"/>
    </source>
</evidence>
<evidence type="ECO:0000256" key="2">
    <source>
        <dbReference type="ARBA" id="ARBA00008985"/>
    </source>
</evidence>
<comment type="subunit">
    <text evidence="3 8">Monomer.</text>
</comment>
<dbReference type="FunFam" id="3.10.620.10:FF:000001">
    <property type="entry name" value="Blast:Protein N-terminal glutamine amidohydrolase"/>
    <property type="match status" value="1"/>
</dbReference>
<evidence type="ECO:0000256" key="6">
    <source>
        <dbReference type="ARBA" id="ARBA00022801"/>
    </source>
</evidence>
<organism evidence="10 11">
    <name type="scientific">Oryzias latipes</name>
    <name type="common">Japanese rice fish</name>
    <name type="synonym">Japanese killifish</name>
    <dbReference type="NCBI Taxonomy" id="8090"/>
    <lineage>
        <taxon>Eukaryota</taxon>
        <taxon>Metazoa</taxon>
        <taxon>Chordata</taxon>
        <taxon>Craniata</taxon>
        <taxon>Vertebrata</taxon>
        <taxon>Euteleostomi</taxon>
        <taxon>Actinopterygii</taxon>
        <taxon>Neopterygii</taxon>
        <taxon>Teleostei</taxon>
        <taxon>Neoteleostei</taxon>
        <taxon>Acanthomorphata</taxon>
        <taxon>Ovalentaria</taxon>
        <taxon>Atherinomorphae</taxon>
        <taxon>Beloniformes</taxon>
        <taxon>Adrianichthyidae</taxon>
        <taxon>Oryziinae</taxon>
        <taxon>Oryzias</taxon>
    </lineage>
</organism>
<dbReference type="GO" id="GO:0008418">
    <property type="term" value="F:protein-N-terminal asparagine amidohydrolase activity"/>
    <property type="evidence" value="ECO:0007669"/>
    <property type="project" value="UniProtKB-UniRule"/>
</dbReference>
<evidence type="ECO:0000256" key="4">
    <source>
        <dbReference type="ARBA" id="ARBA00012718"/>
    </source>
</evidence>
<accession>A0A3P9KLN8</accession>
<dbReference type="PANTHER" id="PTHR13035">
    <property type="entry name" value="PROTEIN N-TERMINAL GLUTAMINE AMIDOHYDROLASE"/>
    <property type="match status" value="1"/>
</dbReference>
<comment type="similarity">
    <text evidence="2 8">Belongs to the NTAQ1 family.</text>
</comment>
<sequence>MKGQLKKAVEVTPSRENCVYTSCYCEENVWKLCEFIQAQKKAPLDQFAVIFISNDTRTVPLWRQKSGHDDRPVIWDYHVILLKVGVKSDSVIYDLDSVLPFPCSLRLYAAQALRSERNLRPEYHRKLRVVPANSFLLNFASDRSHMRKTDGTWKMPPPSYPPIFTAESKMNLDDFISMNPAVGWGTVYTLDHFLLKFVEVASTSASSSTTAL</sequence>
<dbReference type="InterPro" id="IPR037132">
    <property type="entry name" value="N_Gln_amidohydro_ab_roll_sf"/>
</dbReference>
<evidence type="ECO:0000256" key="1">
    <source>
        <dbReference type="ARBA" id="ARBA00002022"/>
    </source>
</evidence>
<evidence type="ECO:0000256" key="3">
    <source>
        <dbReference type="ARBA" id="ARBA00011245"/>
    </source>
</evidence>
<dbReference type="EC" id="3.5.1.122" evidence="4 8"/>
<reference evidence="10" key="4">
    <citation type="submission" date="2025-09" db="UniProtKB">
        <authorList>
            <consortium name="Ensembl"/>
        </authorList>
    </citation>
    <scope>IDENTIFICATION</scope>
    <source>
        <strain evidence="10">HNI</strain>
    </source>
</reference>
<dbReference type="InterPro" id="IPR023128">
    <property type="entry name" value="Prot_N_Gln_amidohydro_ab_roll"/>
</dbReference>
<comment type="function">
    <text evidence="1">Mediates the side-chain deamidation of N-terminal glutamine residues to glutamate, an important step in N-end rule pathway of protein degradation. Conversion of the resulting N-terminal glutamine to glutamate renders the protein susceptible to arginylation, polyubiquitination and degradation as specified by the N-end rule. Does not act on substrates with internal or C-terminal glutamine and does not act on non-glutamine residues in any position. Does not deaminate acetylated N-terminal glutamine. With the exception of proline, all tested second-position residues on substrate peptides do not greatly influence the activity. In contrast, a proline at position 2, virtually abolishes deamidation of N-terminal glutamine.</text>
</comment>
<proteinExistence type="inferred from homology"/>
<dbReference type="Gene3D" id="3.10.620.10">
    <property type="entry name" value="Protein N-terminal glutamine amidohydrolase, alpha beta roll"/>
    <property type="match status" value="1"/>
</dbReference>
<reference evidence="10" key="3">
    <citation type="submission" date="2025-08" db="UniProtKB">
        <authorList>
            <consortium name="Ensembl"/>
        </authorList>
    </citation>
    <scope>IDENTIFICATION</scope>
    <source>
        <strain evidence="10">HNI</strain>
    </source>
</reference>
<dbReference type="Proteomes" id="UP000265180">
    <property type="component" value="Chromosome 11"/>
</dbReference>
<evidence type="ECO:0000256" key="8">
    <source>
        <dbReference type="RuleBase" id="RU367082"/>
    </source>
</evidence>
<keyword evidence="6 8" id="KW-0378">Hydrolase</keyword>
<reference key="1">
    <citation type="journal article" date="2007" name="Nature">
        <title>The medaka draft genome and insights into vertebrate genome evolution.</title>
        <authorList>
            <person name="Kasahara M."/>
            <person name="Naruse K."/>
            <person name="Sasaki S."/>
            <person name="Nakatani Y."/>
            <person name="Qu W."/>
            <person name="Ahsan B."/>
            <person name="Yamada T."/>
            <person name="Nagayasu Y."/>
            <person name="Doi K."/>
            <person name="Kasai Y."/>
            <person name="Jindo T."/>
            <person name="Kobayashi D."/>
            <person name="Shimada A."/>
            <person name="Toyoda A."/>
            <person name="Kuroki Y."/>
            <person name="Fujiyama A."/>
            <person name="Sasaki T."/>
            <person name="Shimizu A."/>
            <person name="Asakawa S."/>
            <person name="Shimizu N."/>
            <person name="Hashimoto S."/>
            <person name="Yang J."/>
            <person name="Lee Y."/>
            <person name="Matsushima K."/>
            <person name="Sugano S."/>
            <person name="Sakaizumi M."/>
            <person name="Narita T."/>
            <person name="Ohishi K."/>
            <person name="Haga S."/>
            <person name="Ohta F."/>
            <person name="Nomoto H."/>
            <person name="Nogata K."/>
            <person name="Morishita T."/>
            <person name="Endo T."/>
            <person name="Shin-I T."/>
            <person name="Takeda H."/>
            <person name="Morishita S."/>
            <person name="Kohara Y."/>
        </authorList>
    </citation>
    <scope>NUCLEOTIDE SEQUENCE [LARGE SCALE GENOMIC DNA]</scope>
    <source>
        <strain>Hd-rR</strain>
    </source>
</reference>
<feature type="domain" description="Protein N-terminal glutamine amidohydrolase alpha beta roll" evidence="9">
    <location>
        <begin position="20"/>
        <end position="195"/>
    </location>
</feature>
<dbReference type="GO" id="GO:0070773">
    <property type="term" value="F:protein-N-terminal glutamine amidohydrolase activity"/>
    <property type="evidence" value="ECO:0007669"/>
    <property type="project" value="UniProtKB-UniRule"/>
</dbReference>
<evidence type="ECO:0000313" key="11">
    <source>
        <dbReference type="Proteomes" id="UP000265180"/>
    </source>
</evidence>
<dbReference type="AlphaFoldDB" id="A0A3P9KLN8"/>
<comment type="catalytic activity">
    <reaction evidence="7 8">
        <text>N-terminal L-glutaminyl-[protein] + H2O = N-terminal L-glutamyl-[protein] + NH4(+)</text>
        <dbReference type="Rhea" id="RHEA:50680"/>
        <dbReference type="Rhea" id="RHEA-COMP:12668"/>
        <dbReference type="Rhea" id="RHEA-COMP:12777"/>
        <dbReference type="ChEBI" id="CHEBI:15377"/>
        <dbReference type="ChEBI" id="CHEBI:28938"/>
        <dbReference type="ChEBI" id="CHEBI:64721"/>
        <dbReference type="ChEBI" id="CHEBI:64722"/>
        <dbReference type="EC" id="3.5.1.122"/>
    </reaction>
</comment>
<evidence type="ECO:0000259" key="9">
    <source>
        <dbReference type="Pfam" id="PF09764"/>
    </source>
</evidence>
<dbReference type="InterPro" id="IPR039733">
    <property type="entry name" value="NTAQ1"/>
</dbReference>
<evidence type="ECO:0000256" key="5">
    <source>
        <dbReference type="ARBA" id="ARBA00021247"/>
    </source>
</evidence>
<dbReference type="PANTHER" id="PTHR13035:SF0">
    <property type="entry name" value="PROTEIN N-TERMINAL GLUTAMINE AMIDOHYDROLASE"/>
    <property type="match status" value="1"/>
</dbReference>
<name>A0A3P9KLN8_ORYLA</name>